<protein>
    <submittedName>
        <fullName evidence="2">DNA polymerase I</fullName>
    </submittedName>
</protein>
<dbReference type="Gene3D" id="1.10.150.20">
    <property type="entry name" value="5' to 3' exonuclease, C-terminal subdomain"/>
    <property type="match status" value="1"/>
</dbReference>
<dbReference type="RefSeq" id="WP_094832457.1">
    <property type="nucleotide sequence ID" value="NZ_NEVR01000004.1"/>
</dbReference>
<evidence type="ECO:0000313" key="2">
    <source>
        <dbReference type="EMBL" id="OZI58733.1"/>
    </source>
</evidence>
<proteinExistence type="predicted"/>
<dbReference type="InterPro" id="IPR043502">
    <property type="entry name" value="DNA/RNA_pol_sf"/>
</dbReference>
<gene>
    <name evidence="2" type="ORF">CAL27_18805</name>
</gene>
<keyword evidence="3" id="KW-1185">Reference proteome</keyword>
<sequence>MTATPEFTSTAFHDLETFSDRDLKTYGTHAYAEPAEVMLWAYALEDEPVRVWDVTADPQPPAALLDILRRPATRHVWHNGGMFDRTVLKHAQPELYAMIPERAWYDTMVQAYAHALPGSLDALCEVLGVPQDKRKLKSGKNLIHLFCKPRPKNQTLRRATRETHPKEWAEFVEYAGYDIEAMRIIHRKMPQWNYSGEEFDLWLLDQRINQRGVLVDGELARAAVAAVDKAKKELASRTVALTDGAVESATKRDKLLAYLLAEHGVELPDLQASTLERRIDDPSLPWALRELLAIRLQASTASTSKYKRLINGVSADGRLRGLLQFDGAGRTRRWAGRLWQPQNLPRPAIGDLRDEALQDEIDFGIDAIKAGCADLVYSNVMEVASAAIRGCIVAPRGRKLVVADLANIEGRDAAWLAGEQWKLQAFRNYDAGVGADLYKMAYAKAFGVKPEDVDKVMRQIGKVMELMLAYQGGVGAFLTGALTYGFDIEQMAEDAYAGLPADILDEAEGMYDWTVRKKRSTFGLSRRAFVVCDSFKRGWRRGHAMIEMMWGDLESAAKRATNNPGTTIECAPFRIRRDGAWLRIRLPSSRFLCYPSPQVDEGGKFTYMGVNQYSRKWTRLHSYGGKLFENACQSFARDILAHNMPAIEAAGYQIVLTVHDEVITEAPDSPEFNEQHLASLMATNPPWAPDLPLAAAGFVAKRYRKE</sequence>
<name>A0ABX4EWA5_9BORD</name>
<dbReference type="Proteomes" id="UP000216354">
    <property type="component" value="Unassembled WGS sequence"/>
</dbReference>
<comment type="caution">
    <text evidence="2">The sequence shown here is derived from an EMBL/GenBank/DDBJ whole genome shotgun (WGS) entry which is preliminary data.</text>
</comment>
<dbReference type="EMBL" id="NEVR01000004">
    <property type="protein sequence ID" value="OZI58733.1"/>
    <property type="molecule type" value="Genomic_DNA"/>
</dbReference>
<dbReference type="InterPro" id="IPR012337">
    <property type="entry name" value="RNaseH-like_sf"/>
</dbReference>
<dbReference type="Gene3D" id="3.30.70.370">
    <property type="match status" value="1"/>
</dbReference>
<evidence type="ECO:0000259" key="1">
    <source>
        <dbReference type="SMART" id="SM00482"/>
    </source>
</evidence>
<dbReference type="SUPFAM" id="SSF56672">
    <property type="entry name" value="DNA/RNA polymerases"/>
    <property type="match status" value="1"/>
</dbReference>
<dbReference type="SMART" id="SM00482">
    <property type="entry name" value="POLAc"/>
    <property type="match status" value="1"/>
</dbReference>
<accession>A0ABX4EWA5</accession>
<organism evidence="2 3">
    <name type="scientific">Bordetella genomosp. 1</name>
    <dbReference type="NCBI Taxonomy" id="1395607"/>
    <lineage>
        <taxon>Bacteria</taxon>
        <taxon>Pseudomonadati</taxon>
        <taxon>Pseudomonadota</taxon>
        <taxon>Betaproteobacteria</taxon>
        <taxon>Burkholderiales</taxon>
        <taxon>Alcaligenaceae</taxon>
        <taxon>Bordetella</taxon>
    </lineage>
</organism>
<reference evidence="2 3" key="1">
    <citation type="submission" date="2017-05" db="EMBL/GenBank/DDBJ databases">
        <title>Complete and WGS of Bordetella genogroups.</title>
        <authorList>
            <person name="Spilker T."/>
            <person name="Lipuma J."/>
        </authorList>
    </citation>
    <scope>NUCLEOTIDE SEQUENCE [LARGE SCALE GENOMIC DNA]</scope>
    <source>
        <strain evidence="2 3">AU9795</strain>
    </source>
</reference>
<dbReference type="SUPFAM" id="SSF53098">
    <property type="entry name" value="Ribonuclease H-like"/>
    <property type="match status" value="1"/>
</dbReference>
<feature type="domain" description="DNA-directed DNA polymerase family A palm" evidence="1">
    <location>
        <begin position="385"/>
        <end position="670"/>
    </location>
</feature>
<dbReference type="InterPro" id="IPR001098">
    <property type="entry name" value="DNA-dir_DNA_pol_A_palm_dom"/>
</dbReference>
<evidence type="ECO:0000313" key="3">
    <source>
        <dbReference type="Proteomes" id="UP000216354"/>
    </source>
</evidence>